<organism evidence="2">
    <name type="scientific">bioreactor metagenome</name>
    <dbReference type="NCBI Taxonomy" id="1076179"/>
    <lineage>
        <taxon>unclassified sequences</taxon>
        <taxon>metagenomes</taxon>
        <taxon>ecological metagenomes</taxon>
    </lineage>
</organism>
<evidence type="ECO:0000256" key="1">
    <source>
        <dbReference type="SAM" id="MobiDB-lite"/>
    </source>
</evidence>
<accession>A0A644WXS6</accession>
<reference evidence="2" key="1">
    <citation type="submission" date="2019-08" db="EMBL/GenBank/DDBJ databases">
        <authorList>
            <person name="Kucharzyk K."/>
            <person name="Murdoch R.W."/>
            <person name="Higgins S."/>
            <person name="Loffler F."/>
        </authorList>
    </citation>
    <scope>NUCLEOTIDE SEQUENCE</scope>
</reference>
<gene>
    <name evidence="2" type="ORF">SDC9_55029</name>
</gene>
<comment type="caution">
    <text evidence="2">The sequence shown here is derived from an EMBL/GenBank/DDBJ whole genome shotgun (WGS) entry which is preliminary data.</text>
</comment>
<dbReference type="EMBL" id="VSSQ01001483">
    <property type="protein sequence ID" value="MPM08715.1"/>
    <property type="molecule type" value="Genomic_DNA"/>
</dbReference>
<evidence type="ECO:0000313" key="2">
    <source>
        <dbReference type="EMBL" id="MPM08715.1"/>
    </source>
</evidence>
<proteinExistence type="predicted"/>
<name>A0A644WXS6_9ZZZZ</name>
<feature type="compositionally biased region" description="Polar residues" evidence="1">
    <location>
        <begin position="121"/>
        <end position="137"/>
    </location>
</feature>
<sequence>MNKSERIEELRNAIRAHNAEIDKINEELRPLEFEHEEEIEQKIKRCHRGLDKFTPEELVFAATTRCHCGAGLAYVKNCSPRSSWHCSEILLGTAIHAGLDSAKEHDGELPFIMYNIKSERQPSANGMTTRPNIQQAPEPSDSVDKK</sequence>
<feature type="region of interest" description="Disordered" evidence="1">
    <location>
        <begin position="120"/>
        <end position="146"/>
    </location>
</feature>
<dbReference type="AlphaFoldDB" id="A0A644WXS6"/>
<protein>
    <submittedName>
        <fullName evidence="2">Uncharacterized protein</fullName>
    </submittedName>
</protein>